<dbReference type="Pfam" id="PF05193">
    <property type="entry name" value="Peptidase_M16_C"/>
    <property type="match status" value="2"/>
</dbReference>
<protein>
    <submittedName>
        <fullName evidence="6">Zinc protease</fullName>
    </submittedName>
</protein>
<dbReference type="InterPro" id="IPR050361">
    <property type="entry name" value="MPP/UQCRC_Complex"/>
</dbReference>
<dbReference type="GO" id="GO:0046872">
    <property type="term" value="F:metal ion binding"/>
    <property type="evidence" value="ECO:0007669"/>
    <property type="project" value="InterPro"/>
</dbReference>
<keyword evidence="2" id="KW-0378">Hydrolase</keyword>
<keyword evidence="3" id="KW-0732">Signal</keyword>
<keyword evidence="2" id="KW-0482">Metalloprotease</keyword>
<dbReference type="OrthoDB" id="9811314at2"/>
<dbReference type="GO" id="GO:0006508">
    <property type="term" value="P:proteolysis"/>
    <property type="evidence" value="ECO:0007669"/>
    <property type="project" value="UniProtKB-KW"/>
</dbReference>
<proteinExistence type="inferred from homology"/>
<feature type="domain" description="Peptidase M16 C-terminal" evidence="5">
    <location>
        <begin position="674"/>
        <end position="849"/>
    </location>
</feature>
<gene>
    <name evidence="6" type="ORF">SAMN04488241_10253</name>
</gene>
<feature type="signal peptide" evidence="3">
    <location>
        <begin position="1"/>
        <end position="21"/>
    </location>
</feature>
<dbReference type="InterPro" id="IPR007863">
    <property type="entry name" value="Peptidase_M16_C"/>
</dbReference>
<dbReference type="Proteomes" id="UP000199586">
    <property type="component" value="Unassembled WGS sequence"/>
</dbReference>
<keyword evidence="7" id="KW-1185">Reference proteome</keyword>
<dbReference type="STRING" id="634430.SAMN04488241_10253"/>
<dbReference type="PANTHER" id="PTHR11851:SF49">
    <property type="entry name" value="MITOCHONDRIAL-PROCESSING PEPTIDASE SUBUNIT ALPHA"/>
    <property type="match status" value="1"/>
</dbReference>
<evidence type="ECO:0000259" key="4">
    <source>
        <dbReference type="Pfam" id="PF00675"/>
    </source>
</evidence>
<feature type="domain" description="Peptidase M16 N-terminal" evidence="4">
    <location>
        <begin position="53"/>
        <end position="168"/>
    </location>
</feature>
<evidence type="ECO:0000256" key="2">
    <source>
        <dbReference type="ARBA" id="ARBA00023049"/>
    </source>
</evidence>
<evidence type="ECO:0000313" key="7">
    <source>
        <dbReference type="Proteomes" id="UP000199586"/>
    </source>
</evidence>
<accession>A0A1I5QHP0</accession>
<evidence type="ECO:0000313" key="6">
    <source>
        <dbReference type="EMBL" id="SFP45735.1"/>
    </source>
</evidence>
<name>A0A1I5QHP0_9SPHN</name>
<feature type="chain" id="PRO_5011745291" evidence="3">
    <location>
        <begin position="22"/>
        <end position="949"/>
    </location>
</feature>
<feature type="domain" description="Peptidase M16 C-terminal" evidence="5">
    <location>
        <begin position="209"/>
        <end position="385"/>
    </location>
</feature>
<dbReference type="Gene3D" id="3.30.830.10">
    <property type="entry name" value="Metalloenzyme, LuxS/M16 peptidase-like"/>
    <property type="match status" value="4"/>
</dbReference>
<evidence type="ECO:0000259" key="5">
    <source>
        <dbReference type="Pfam" id="PF05193"/>
    </source>
</evidence>
<reference evidence="6 7" key="1">
    <citation type="submission" date="2016-10" db="EMBL/GenBank/DDBJ databases">
        <authorList>
            <person name="de Groot N.N."/>
        </authorList>
    </citation>
    <scope>NUCLEOTIDE SEQUENCE [LARGE SCALE GENOMIC DNA]</scope>
    <source>
        <strain evidence="6 7">CGMCC 1.9113</strain>
    </source>
</reference>
<dbReference type="InterPro" id="IPR011765">
    <property type="entry name" value="Pept_M16_N"/>
</dbReference>
<evidence type="ECO:0000256" key="3">
    <source>
        <dbReference type="SAM" id="SignalP"/>
    </source>
</evidence>
<feature type="domain" description="Peptidase M16 N-terminal" evidence="4">
    <location>
        <begin position="520"/>
        <end position="642"/>
    </location>
</feature>
<dbReference type="AlphaFoldDB" id="A0A1I5QHP0"/>
<organism evidence="6 7">
    <name type="scientific">Sphingomonas rubra</name>
    <dbReference type="NCBI Taxonomy" id="634430"/>
    <lineage>
        <taxon>Bacteria</taxon>
        <taxon>Pseudomonadati</taxon>
        <taxon>Pseudomonadota</taxon>
        <taxon>Alphaproteobacteria</taxon>
        <taxon>Sphingomonadales</taxon>
        <taxon>Sphingomonadaceae</taxon>
        <taxon>Sphingomonas</taxon>
    </lineage>
</organism>
<dbReference type="Pfam" id="PF00675">
    <property type="entry name" value="Peptidase_M16"/>
    <property type="match status" value="2"/>
</dbReference>
<evidence type="ECO:0000256" key="1">
    <source>
        <dbReference type="ARBA" id="ARBA00007261"/>
    </source>
</evidence>
<dbReference type="SUPFAM" id="SSF63411">
    <property type="entry name" value="LuxS/MPP-like metallohydrolase"/>
    <property type="match status" value="4"/>
</dbReference>
<keyword evidence="6" id="KW-0645">Protease</keyword>
<sequence length="949" mass="100118">MTFRSALLASALLLAPATAFAQARPAPAPAAGATAVKPLAFTERTLANGLRVYALRDTGTPNVSVQVWYDVGSKDDPKGRSGFAHMFEHLMFKATRNLVPEQIDRLTEDVGGYNNASTNDDYTNYFEVVPANHLQRLLFAEADRMASLVVEPVSFASERDVVKEELRQRTLAQPYGKLLSIYYPELAYTVHPYARPGIGSLEDLEAAKIDDVRAFHATYYRPDNAVLVVSGNFDPAQLNAWVDQYFGPIKRPSTPIPRVTVREPARTTPVVRTVYEANTPLPAVLMSWHLPPDRDPDIAAITVLNAVLATGESSRLYESLVYRDQLAQSASTFLDTKQGTGNFVVYAIMAGGKSVADGEAALRREIARVRDRPISAAELAEAKNEILTAAIRGRETAEDKGSTLAAAVIVDGDPRAADRQIAAIGRVTAADVQRVARKYLAENASATIRYLPLEQRPAGAPANAIAIAPTVQVADLRAPAGIEIVTPAPAGQRVLPPPPARPVAVNLPKPVEARLANGLRVITVEQHDLPLVTATLVATGGAASDPAGRAGASRMSAELLTKGTRTRSAAEIARAVEQLGGSIGADAGNDGATINLTVKSDQLDAAAAIMADVARRPAFAPDEIERARTQAVDSVTVALKNPGQLAGLVADRAVFGSGPYGAPADGTPASLKALTRDDVVGAYARTWSPDHAALVLVGDVTPAAARALAEKQFGSWQATATPAPPVAPAANPSPRVIVVDMPSAGQAGVVVARPGLTRADPRYYPLSVANAVLGVGFSSRLNQEIRIKRGLAYGASSGVSAGRLPGDVVARTQTKNPTAPEVVQLIAAEMARLGSEPVPMAELDTRKAVLVGNFGRAIETTSGTAGILGGYVVQNVALDELQRFTGKVEGVDPRTAQAAAATLLDPKAASIVVVGDAKQFIEPLRARYPKMEVIPEAALDLNTPALRRP</sequence>
<dbReference type="PANTHER" id="PTHR11851">
    <property type="entry name" value="METALLOPROTEASE"/>
    <property type="match status" value="1"/>
</dbReference>
<comment type="similarity">
    <text evidence="1">Belongs to the peptidase M16 family.</text>
</comment>
<dbReference type="RefSeq" id="WP_093330990.1">
    <property type="nucleotide sequence ID" value="NZ_FOXP01000002.1"/>
</dbReference>
<dbReference type="EMBL" id="FOXP01000002">
    <property type="protein sequence ID" value="SFP45735.1"/>
    <property type="molecule type" value="Genomic_DNA"/>
</dbReference>
<dbReference type="InterPro" id="IPR011249">
    <property type="entry name" value="Metalloenz_LuxS/M16"/>
</dbReference>
<dbReference type="GO" id="GO:0008237">
    <property type="term" value="F:metallopeptidase activity"/>
    <property type="evidence" value="ECO:0007669"/>
    <property type="project" value="UniProtKB-KW"/>
</dbReference>